<reference evidence="2 3" key="1">
    <citation type="submission" date="2022-12" db="EMBL/GenBank/DDBJ databases">
        <title>Chromosome-level genome of Tegillarca granosa.</title>
        <authorList>
            <person name="Kim J."/>
        </authorList>
    </citation>
    <scope>NUCLEOTIDE SEQUENCE [LARGE SCALE GENOMIC DNA]</scope>
    <source>
        <strain evidence="2">Teg-2019</strain>
        <tissue evidence="2">Adductor muscle</tissue>
    </source>
</reference>
<keyword evidence="1" id="KW-0812">Transmembrane</keyword>
<evidence type="ECO:0000313" key="3">
    <source>
        <dbReference type="Proteomes" id="UP001217089"/>
    </source>
</evidence>
<keyword evidence="1" id="KW-1133">Transmembrane helix</keyword>
<gene>
    <name evidence="2" type="ORF">KUTeg_015720</name>
</gene>
<dbReference type="Proteomes" id="UP001217089">
    <property type="component" value="Unassembled WGS sequence"/>
</dbReference>
<keyword evidence="1" id="KW-0472">Membrane</keyword>
<evidence type="ECO:0000256" key="1">
    <source>
        <dbReference type="SAM" id="Phobius"/>
    </source>
</evidence>
<evidence type="ECO:0000313" key="2">
    <source>
        <dbReference type="EMBL" id="KAJ8306679.1"/>
    </source>
</evidence>
<protein>
    <submittedName>
        <fullName evidence="2">Uncharacterized protein</fullName>
    </submittedName>
</protein>
<sequence>MVFGQAARTLARTATRRFSTSAIRRSDYSEFYLQPERVMPFDTTNPYKWTVYWSLFCMTGLTLPTLQIYIVVLRERGGIEDDW</sequence>
<dbReference type="Pfam" id="PF02935">
    <property type="entry name" value="COX7C"/>
    <property type="match status" value="1"/>
</dbReference>
<proteinExistence type="predicted"/>
<dbReference type="InterPro" id="IPR004202">
    <property type="entry name" value="COX7C/Cox8"/>
</dbReference>
<organism evidence="2 3">
    <name type="scientific">Tegillarca granosa</name>
    <name type="common">Malaysian cockle</name>
    <name type="synonym">Anadara granosa</name>
    <dbReference type="NCBI Taxonomy" id="220873"/>
    <lineage>
        <taxon>Eukaryota</taxon>
        <taxon>Metazoa</taxon>
        <taxon>Spiralia</taxon>
        <taxon>Lophotrochozoa</taxon>
        <taxon>Mollusca</taxon>
        <taxon>Bivalvia</taxon>
        <taxon>Autobranchia</taxon>
        <taxon>Pteriomorphia</taxon>
        <taxon>Arcoida</taxon>
        <taxon>Arcoidea</taxon>
        <taxon>Arcidae</taxon>
        <taxon>Tegillarca</taxon>
    </lineage>
</organism>
<dbReference type="EMBL" id="JARBDR010000811">
    <property type="protein sequence ID" value="KAJ8306679.1"/>
    <property type="molecule type" value="Genomic_DNA"/>
</dbReference>
<feature type="transmembrane region" description="Helical" evidence="1">
    <location>
        <begin position="51"/>
        <end position="73"/>
    </location>
</feature>
<keyword evidence="3" id="KW-1185">Reference proteome</keyword>
<comment type="caution">
    <text evidence="2">The sequence shown here is derived from an EMBL/GenBank/DDBJ whole genome shotgun (WGS) entry which is preliminary data.</text>
</comment>
<accession>A0ABQ9EN36</accession>
<name>A0ABQ9EN36_TEGGR</name>